<dbReference type="SUPFAM" id="SSF50891">
    <property type="entry name" value="Cyclophilin-like"/>
    <property type="match status" value="1"/>
</dbReference>
<dbReference type="InterPro" id="IPR003833">
    <property type="entry name" value="CT_C_D"/>
</dbReference>
<dbReference type="PANTHER" id="PTHR34698:SF2">
    <property type="entry name" value="5-OXOPROLINASE SUBUNIT B"/>
    <property type="match status" value="1"/>
</dbReference>
<evidence type="ECO:0000256" key="1">
    <source>
        <dbReference type="ARBA" id="ARBA00022741"/>
    </source>
</evidence>
<gene>
    <name evidence="5" type="ORF">SAMN02982927_01257</name>
</gene>
<keyword evidence="3" id="KW-0067">ATP-binding</keyword>
<evidence type="ECO:0000313" key="5">
    <source>
        <dbReference type="EMBL" id="SFG28613.1"/>
    </source>
</evidence>
<dbReference type="EMBL" id="FOOY01000007">
    <property type="protein sequence ID" value="SFG28613.1"/>
    <property type="molecule type" value="Genomic_DNA"/>
</dbReference>
<protein>
    <submittedName>
        <fullName evidence="5">Inhibitor of KinA</fullName>
    </submittedName>
</protein>
<keyword evidence="1" id="KW-0547">Nucleotide-binding</keyword>
<feature type="domain" description="Carboxyltransferase" evidence="4">
    <location>
        <begin position="1"/>
        <end position="213"/>
    </location>
</feature>
<dbReference type="AlphaFoldDB" id="A0A1I2QLU7"/>
<dbReference type="GO" id="GO:0016787">
    <property type="term" value="F:hydrolase activity"/>
    <property type="evidence" value="ECO:0007669"/>
    <property type="project" value="UniProtKB-KW"/>
</dbReference>
<proteinExistence type="predicted"/>
<dbReference type="InterPro" id="IPR029000">
    <property type="entry name" value="Cyclophilin-like_dom_sf"/>
</dbReference>
<evidence type="ECO:0000256" key="3">
    <source>
        <dbReference type="ARBA" id="ARBA00022840"/>
    </source>
</evidence>
<dbReference type="OrthoDB" id="9778567at2"/>
<name>A0A1I2QLU7_9BACL</name>
<keyword evidence="2" id="KW-0378">Hydrolase</keyword>
<evidence type="ECO:0000259" key="4">
    <source>
        <dbReference type="SMART" id="SM00796"/>
    </source>
</evidence>
<dbReference type="Pfam" id="PF02682">
    <property type="entry name" value="CT_C_D"/>
    <property type="match status" value="1"/>
</dbReference>
<dbReference type="RefSeq" id="WP_093671176.1">
    <property type="nucleotide sequence ID" value="NZ_FOOY01000007.1"/>
</dbReference>
<dbReference type="InterPro" id="IPR010016">
    <property type="entry name" value="PxpB"/>
</dbReference>
<dbReference type="Gene3D" id="3.30.1360.40">
    <property type="match status" value="1"/>
</dbReference>
<dbReference type="PANTHER" id="PTHR34698">
    <property type="entry name" value="5-OXOPROLINASE SUBUNIT B"/>
    <property type="match status" value="1"/>
</dbReference>
<dbReference type="GO" id="GO:0005524">
    <property type="term" value="F:ATP binding"/>
    <property type="evidence" value="ECO:0007669"/>
    <property type="project" value="UniProtKB-KW"/>
</dbReference>
<dbReference type="SMART" id="SM00796">
    <property type="entry name" value="AHS1"/>
    <property type="match status" value="1"/>
</dbReference>
<organism evidence="5 6">
    <name type="scientific">Sporolactobacillus nakayamae</name>
    <dbReference type="NCBI Taxonomy" id="269670"/>
    <lineage>
        <taxon>Bacteria</taxon>
        <taxon>Bacillati</taxon>
        <taxon>Bacillota</taxon>
        <taxon>Bacilli</taxon>
        <taxon>Bacillales</taxon>
        <taxon>Sporolactobacillaceae</taxon>
        <taxon>Sporolactobacillus</taxon>
    </lineage>
</organism>
<dbReference type="Gene3D" id="2.40.100.10">
    <property type="entry name" value="Cyclophilin-like"/>
    <property type="match status" value="1"/>
</dbReference>
<reference evidence="6" key="1">
    <citation type="submission" date="2016-10" db="EMBL/GenBank/DDBJ databases">
        <authorList>
            <person name="Varghese N."/>
            <person name="Submissions S."/>
        </authorList>
    </citation>
    <scope>NUCLEOTIDE SEQUENCE [LARGE SCALE GENOMIC DNA]</scope>
    <source>
        <strain evidence="6">ATCC 700379</strain>
    </source>
</reference>
<accession>A0A1I2QLU7</accession>
<evidence type="ECO:0000256" key="2">
    <source>
        <dbReference type="ARBA" id="ARBA00022801"/>
    </source>
</evidence>
<dbReference type="STRING" id="269670.SAMN02982927_01257"/>
<dbReference type="NCBIfam" id="TIGR00370">
    <property type="entry name" value="5-oxoprolinase subunit PxpB"/>
    <property type="match status" value="1"/>
</dbReference>
<evidence type="ECO:0000313" key="6">
    <source>
        <dbReference type="Proteomes" id="UP000198752"/>
    </source>
</evidence>
<dbReference type="Proteomes" id="UP000198752">
    <property type="component" value="Unassembled WGS sequence"/>
</dbReference>
<sequence>MKIEPFGDQAVRVIFGDQIAPEIQLKINQFTLLFDREPFSGFIEYVPAYTNVVFYYNPIIVIESGRKDISAQRQVIDYLTNVSKRMDDCADNEEKRRVVHIPVCYGQDFGPDLEEVAAIHHFSTNEVIERHSAPKYLVYMLGFAPGFPFLGGLPEALATPRRATPRLKIAAGSVGIAGKQTGAYPLDSPGGWQIIGRTPVPLFTPKADPPTLLSAGDLVKFDPISVQEYMRIKEGHQWH</sequence>
<keyword evidence="6" id="KW-1185">Reference proteome</keyword>
<dbReference type="SUPFAM" id="SSF160467">
    <property type="entry name" value="PH0987 N-terminal domain-like"/>
    <property type="match status" value="1"/>
</dbReference>